<reference evidence="2" key="1">
    <citation type="submission" date="2015-07" db="EMBL/GenBank/DDBJ databases">
        <title>Transcriptome Assembly of Anthurium amnicola.</title>
        <authorList>
            <person name="Suzuki J."/>
        </authorList>
    </citation>
    <scope>NUCLEOTIDE SEQUENCE</scope>
</reference>
<protein>
    <submittedName>
        <fullName evidence="2">Zinc finger CCCH domain-containing protein 7B</fullName>
    </submittedName>
</protein>
<feature type="region of interest" description="Disordered" evidence="1">
    <location>
        <begin position="71"/>
        <end position="95"/>
    </location>
</feature>
<evidence type="ECO:0000313" key="2">
    <source>
        <dbReference type="EMBL" id="JAT46528.1"/>
    </source>
</evidence>
<accession>A0A1D1XVW5</accession>
<evidence type="ECO:0000256" key="1">
    <source>
        <dbReference type="SAM" id="MobiDB-lite"/>
    </source>
</evidence>
<name>A0A1D1XVW5_9ARAE</name>
<proteinExistence type="predicted"/>
<dbReference type="PANTHER" id="PTHR33384">
    <property type="entry name" value="EXPRESSED PROTEIN"/>
    <property type="match status" value="1"/>
</dbReference>
<dbReference type="EMBL" id="GDJX01021408">
    <property type="protein sequence ID" value="JAT46528.1"/>
    <property type="molecule type" value="Transcribed_RNA"/>
</dbReference>
<dbReference type="AlphaFoldDB" id="A0A1D1XVW5"/>
<sequence>MQFAGSVTSAWSWGEGGRDMHHFAVPHSILTSELAGVRDGRRREEHPVCPKPRRPVAPVPEFLCPLSCKHSHSSYEGGSKVLDIQSGKRNDGRESVSIGCPPSCYCGSPPSRSDNPLVHDVEFVHQMELFSPFQRAELSEKHGFTSPS</sequence>
<organism evidence="2">
    <name type="scientific">Anthurium amnicola</name>
    <dbReference type="NCBI Taxonomy" id="1678845"/>
    <lineage>
        <taxon>Eukaryota</taxon>
        <taxon>Viridiplantae</taxon>
        <taxon>Streptophyta</taxon>
        <taxon>Embryophyta</taxon>
        <taxon>Tracheophyta</taxon>
        <taxon>Spermatophyta</taxon>
        <taxon>Magnoliopsida</taxon>
        <taxon>Liliopsida</taxon>
        <taxon>Araceae</taxon>
        <taxon>Pothoideae</taxon>
        <taxon>Potheae</taxon>
        <taxon>Anthurium</taxon>
    </lineage>
</organism>
<gene>
    <name evidence="2" type="primary">ZC3H7B_2</name>
    <name evidence="2" type="ORF">g.84391</name>
</gene>
<dbReference type="PANTHER" id="PTHR33384:SF17">
    <property type="entry name" value="VQ DOMAIN-CONTAINING PROTEIN"/>
    <property type="match status" value="1"/>
</dbReference>